<evidence type="ECO:0000256" key="1">
    <source>
        <dbReference type="ARBA" id="ARBA00004141"/>
    </source>
</evidence>
<accession>A0A917INR9</accession>
<dbReference type="PANTHER" id="PTHR33514">
    <property type="entry name" value="PROTEIN ABCI12, CHLOROPLASTIC"/>
    <property type="match status" value="1"/>
</dbReference>
<evidence type="ECO:0000256" key="5">
    <source>
        <dbReference type="SAM" id="Phobius"/>
    </source>
</evidence>
<name>A0A917INR9_9MICC</name>
<protein>
    <recommendedName>
        <fullName evidence="8">Energy-coupling factor transporter transmembrane protein EcfT</fullName>
    </recommendedName>
</protein>
<gene>
    <name evidence="6" type="ORF">GCM10007359_02290</name>
</gene>
<dbReference type="CDD" id="cd16914">
    <property type="entry name" value="EcfT"/>
    <property type="match status" value="1"/>
</dbReference>
<reference evidence="6 7" key="1">
    <citation type="journal article" date="2014" name="Int. J. Syst. Evol. Microbiol.">
        <title>Complete genome sequence of Corynebacterium casei LMG S-19264T (=DSM 44701T), isolated from a smear-ripened cheese.</title>
        <authorList>
            <consortium name="US DOE Joint Genome Institute (JGI-PGF)"/>
            <person name="Walter F."/>
            <person name="Albersmeier A."/>
            <person name="Kalinowski J."/>
            <person name="Ruckert C."/>
        </authorList>
    </citation>
    <scope>NUCLEOTIDE SEQUENCE [LARGE SCALE GENOMIC DNA]</scope>
    <source>
        <strain evidence="6 7">CCM 8669</strain>
    </source>
</reference>
<feature type="transmembrane region" description="Helical" evidence="5">
    <location>
        <begin position="98"/>
        <end position="120"/>
    </location>
</feature>
<evidence type="ECO:0000313" key="7">
    <source>
        <dbReference type="Proteomes" id="UP000600171"/>
    </source>
</evidence>
<feature type="transmembrane region" description="Helical" evidence="5">
    <location>
        <begin position="20"/>
        <end position="37"/>
    </location>
</feature>
<evidence type="ECO:0000256" key="4">
    <source>
        <dbReference type="ARBA" id="ARBA00023136"/>
    </source>
</evidence>
<keyword evidence="2 5" id="KW-0812">Transmembrane</keyword>
<dbReference type="AlphaFoldDB" id="A0A917INR9"/>
<dbReference type="EMBL" id="BMDC01000001">
    <property type="protein sequence ID" value="GGH57302.1"/>
    <property type="molecule type" value="Genomic_DNA"/>
</dbReference>
<evidence type="ECO:0000256" key="2">
    <source>
        <dbReference type="ARBA" id="ARBA00022692"/>
    </source>
</evidence>
<dbReference type="PANTHER" id="PTHR33514:SF13">
    <property type="entry name" value="PROTEIN ABCI12, CHLOROPLASTIC"/>
    <property type="match status" value="1"/>
</dbReference>
<dbReference type="RefSeq" id="WP_188358509.1">
    <property type="nucleotide sequence ID" value="NZ_BMDC01000001.1"/>
</dbReference>
<comment type="subcellular location">
    <subcellularLocation>
        <location evidence="1">Membrane</location>
        <topology evidence="1">Multi-pass membrane protein</topology>
    </subcellularLocation>
</comment>
<evidence type="ECO:0000313" key="6">
    <source>
        <dbReference type="EMBL" id="GGH57302.1"/>
    </source>
</evidence>
<sequence>MTGQKLFGYFVPGSTLMHRAPLWLKALLLVVLSLLLAFTRSWQVSLGAFLFVMVLGLLAGISPKSWWASFAPLRWILLVLVGYYTFTGALASGGDVLLTLFTMIAYSRILLTTTAIPAMIDGLMTLISPLKKLGIPTERFALALALMIRSIPVLFNEYTVLTQAAQARGVKPAPHRLMVPWVISAVGFAQQTGDALTARGLDSE</sequence>
<proteinExistence type="predicted"/>
<dbReference type="Pfam" id="PF02361">
    <property type="entry name" value="CbiQ"/>
    <property type="match status" value="1"/>
</dbReference>
<dbReference type="GO" id="GO:0005886">
    <property type="term" value="C:plasma membrane"/>
    <property type="evidence" value="ECO:0007669"/>
    <property type="project" value="UniProtKB-ARBA"/>
</dbReference>
<dbReference type="Proteomes" id="UP000600171">
    <property type="component" value="Unassembled WGS sequence"/>
</dbReference>
<keyword evidence="7" id="KW-1185">Reference proteome</keyword>
<dbReference type="InterPro" id="IPR003339">
    <property type="entry name" value="ABC/ECF_trnsptr_transmembrane"/>
</dbReference>
<organism evidence="6 7">
    <name type="scientific">Rothia aerolata</name>
    <dbReference type="NCBI Taxonomy" id="1812262"/>
    <lineage>
        <taxon>Bacteria</taxon>
        <taxon>Bacillati</taxon>
        <taxon>Actinomycetota</taxon>
        <taxon>Actinomycetes</taxon>
        <taxon>Micrococcales</taxon>
        <taxon>Micrococcaceae</taxon>
        <taxon>Rothia</taxon>
    </lineage>
</organism>
<comment type="caution">
    <text evidence="6">The sequence shown here is derived from an EMBL/GenBank/DDBJ whole genome shotgun (WGS) entry which is preliminary data.</text>
</comment>
<keyword evidence="4 5" id="KW-0472">Membrane</keyword>
<evidence type="ECO:0008006" key="8">
    <source>
        <dbReference type="Google" id="ProtNLM"/>
    </source>
</evidence>
<feature type="transmembrane region" description="Helical" evidence="5">
    <location>
        <begin position="44"/>
        <end position="61"/>
    </location>
</feature>
<keyword evidence="3 5" id="KW-1133">Transmembrane helix</keyword>
<evidence type="ECO:0000256" key="3">
    <source>
        <dbReference type="ARBA" id="ARBA00022989"/>
    </source>
</evidence>